<dbReference type="InterPro" id="IPR016169">
    <property type="entry name" value="FAD-bd_PCMH_sub2"/>
</dbReference>
<dbReference type="PANTHER" id="PTHR43762">
    <property type="entry name" value="L-GULONOLACTONE OXIDASE"/>
    <property type="match status" value="1"/>
</dbReference>
<comment type="pathway">
    <text evidence="2 9">Cofactor biosynthesis; D-erythroascorbate biosynthesis; dehydro-D-arabinono-1,4-lactone from D-arabinose: step 2/2.</text>
</comment>
<dbReference type="InterPro" id="IPR029058">
    <property type="entry name" value="AB_hydrolase_fold"/>
</dbReference>
<dbReference type="InterPro" id="IPR016166">
    <property type="entry name" value="FAD-bd_PCMH"/>
</dbReference>
<dbReference type="InterPro" id="IPR036318">
    <property type="entry name" value="FAD-bd_PCMH-like_sf"/>
</dbReference>
<keyword evidence="12" id="KW-1185">Reference proteome</keyword>
<organism evidence="11 12">
    <name type="scientific">Phyllachora maydis</name>
    <dbReference type="NCBI Taxonomy" id="1825666"/>
    <lineage>
        <taxon>Eukaryota</taxon>
        <taxon>Fungi</taxon>
        <taxon>Dikarya</taxon>
        <taxon>Ascomycota</taxon>
        <taxon>Pezizomycotina</taxon>
        <taxon>Sordariomycetes</taxon>
        <taxon>Sordariomycetidae</taxon>
        <taxon>Phyllachorales</taxon>
        <taxon>Phyllachoraceae</taxon>
        <taxon>Phyllachora</taxon>
    </lineage>
</organism>
<comment type="similarity">
    <text evidence="3 9">Belongs to the oxygen-dependent FAD-linked oxidoreductase family.</text>
</comment>
<feature type="domain" description="FAD-binding PCMH-type" evidence="10">
    <location>
        <begin position="303"/>
        <end position="473"/>
    </location>
</feature>
<dbReference type="Proteomes" id="UP001217918">
    <property type="component" value="Unassembled WGS sequence"/>
</dbReference>
<dbReference type="PANTHER" id="PTHR43762:SF1">
    <property type="entry name" value="D-ARABINONO-1,4-LACTONE OXIDASE"/>
    <property type="match status" value="1"/>
</dbReference>
<protein>
    <recommendedName>
        <fullName evidence="4 9">D-arabinono-1,4-lactone oxidase</fullName>
        <shortName evidence="9">ALO</shortName>
        <ecNumber evidence="4 9">1.1.3.37</ecNumber>
    </recommendedName>
    <alternativeName>
        <fullName evidence="8 9">L-galactono-gamma-lactone oxidase</fullName>
    </alternativeName>
</protein>
<proteinExistence type="inferred from homology"/>
<gene>
    <name evidence="11" type="ORF">P8C59_009311</name>
</gene>
<dbReference type="InterPro" id="IPR006094">
    <property type="entry name" value="Oxid_FAD_bind_N"/>
</dbReference>
<evidence type="ECO:0000256" key="9">
    <source>
        <dbReference type="RuleBase" id="RU367158"/>
    </source>
</evidence>
<name>A0AAD9ICV7_9PEZI</name>
<dbReference type="EMBL" id="JAQQPM010000009">
    <property type="protein sequence ID" value="KAK2075163.1"/>
    <property type="molecule type" value="Genomic_DNA"/>
</dbReference>
<evidence type="ECO:0000313" key="11">
    <source>
        <dbReference type="EMBL" id="KAK2075163.1"/>
    </source>
</evidence>
<comment type="caution">
    <text evidence="11">The sequence shown here is derived from an EMBL/GenBank/DDBJ whole genome shotgun (WGS) entry which is preliminary data.</text>
</comment>
<dbReference type="NCBIfam" id="TIGR01678">
    <property type="entry name" value="FAD_lactone_ox"/>
    <property type="match status" value="1"/>
</dbReference>
<dbReference type="Pfam" id="PF01565">
    <property type="entry name" value="FAD_binding_4"/>
    <property type="match status" value="1"/>
</dbReference>
<dbReference type="Gene3D" id="3.40.50.1820">
    <property type="entry name" value="alpha/beta hydrolase"/>
    <property type="match status" value="1"/>
</dbReference>
<dbReference type="InterPro" id="IPR030654">
    <property type="entry name" value="Sugar_lactone_oxidase"/>
</dbReference>
<evidence type="ECO:0000256" key="6">
    <source>
        <dbReference type="ARBA" id="ARBA00022827"/>
    </source>
</evidence>
<dbReference type="InterPro" id="IPR010031">
    <property type="entry name" value="FAD_lactone_oxidase-like"/>
</dbReference>
<comment type="cofactor">
    <cofactor evidence="1 9">
        <name>FAD</name>
        <dbReference type="ChEBI" id="CHEBI:57692"/>
    </cofactor>
</comment>
<comment type="catalytic activity">
    <reaction evidence="9">
        <text>D-arabinono-1,4-lactone + O2 = dehydro-D-arabinono-1,4-lactone + H2O2 + H(+)</text>
        <dbReference type="Rhea" id="RHEA:23756"/>
        <dbReference type="ChEBI" id="CHEBI:15378"/>
        <dbReference type="ChEBI" id="CHEBI:15379"/>
        <dbReference type="ChEBI" id="CHEBI:16240"/>
        <dbReference type="ChEBI" id="CHEBI:16292"/>
        <dbReference type="ChEBI" id="CHEBI:58277"/>
        <dbReference type="EC" id="1.1.3.37"/>
    </reaction>
</comment>
<evidence type="ECO:0000259" key="10">
    <source>
        <dbReference type="PROSITE" id="PS51387"/>
    </source>
</evidence>
<dbReference type="PROSITE" id="PS51387">
    <property type="entry name" value="FAD_PCMH"/>
    <property type="match status" value="1"/>
</dbReference>
<dbReference type="Pfam" id="PF02230">
    <property type="entry name" value="Abhydrolase_2"/>
    <property type="match status" value="1"/>
</dbReference>
<dbReference type="Gene3D" id="3.30.465.10">
    <property type="match status" value="1"/>
</dbReference>
<evidence type="ECO:0000256" key="4">
    <source>
        <dbReference type="ARBA" id="ARBA00013136"/>
    </source>
</evidence>
<evidence type="ECO:0000313" key="12">
    <source>
        <dbReference type="Proteomes" id="UP001217918"/>
    </source>
</evidence>
<dbReference type="EC" id="1.1.3.37" evidence="4 9"/>
<dbReference type="GO" id="GO:0031966">
    <property type="term" value="C:mitochondrial membrane"/>
    <property type="evidence" value="ECO:0007669"/>
    <property type="project" value="UniProtKB-SubCell"/>
</dbReference>
<comment type="subcellular location">
    <subcellularLocation>
        <location evidence="9">Mitochondrion membrane</location>
    </subcellularLocation>
</comment>
<sequence>MWYRLDRSLRLRQPNRLDEVKFVLPHAPQIPITANWGMRMPGWYDIASIDGTAESLRRNEDEAGIVASQAYFHALIQQEVDAGIPPDRIVLGGFSQGGAMSLFGGLTATVKLAGIVALSAYLPLSLRIRQLLPTPELNKATPVFMAHGDADQVVNPELGRISYELLKEAGYNVTTKMYPGMGHSACLEELDDVEAYLQEWLPARGESRESGKSGTTGMDEKCGLVSPLAHVCHHTRPHCYPAKPTPVQQPGKDEIFTWDEMAPVQDNAQLPGKIRPVVEAASSDGVAFRARMSHVHRTWANTFSSLPELYIQPESEAEIEKVIRLANACRRRTTTVGCGHSPSDLTCTSSWLVNLDNFNKLLSFDRSTCLVKMQAGIRLYELGAELDRLGLAMPNLGSINAQSIAGALGTGTHGSTLGYGLLSESVKALRIALADGQTYDCSPTERPDLFRGALLSLGALGIITEVTFQCVPAFVLSWHQMMDTEENIFRQWDSVLWHQADFVRVWWLPYSRRAVTWKADKVPPQDLDSGAVVLREPVTSYYDGWLGYLVYHNLLYLSHWIPSILPWVERFVFGMQYGFGTGESTRKTAVQPSRQALLLNCLYSQFVNEWAIPLDKGPEALRRLGSWLRKLKPGDAGYVEHGIPYSAEGLWVHSPVEVRVSDTTVHTSAEKNNRPFLDPTRKDGPTLYLNAIMYRPYQLDPPNDATFRYFQAFEWLMRDLGGKPHWAKNFHASASTVEEWYVDDDDLDNWRRVRDEVDPDGMFVGPWHRRHVLGGYEPVGENMRIRRLPLEESGFVRQAMRDGSALVKGSQAEVVPSP</sequence>
<dbReference type="AlphaFoldDB" id="A0AAD9ICV7"/>
<keyword evidence="5 9" id="KW-0285">Flavoprotein</keyword>
<evidence type="ECO:0000256" key="7">
    <source>
        <dbReference type="ARBA" id="ARBA00023002"/>
    </source>
</evidence>
<reference evidence="11" key="1">
    <citation type="journal article" date="2023" name="Mol. Plant Microbe Interact.">
        <title>Elucidating the Obligate Nature and Biological Capacity of an Invasive Fungal Corn Pathogen.</title>
        <authorList>
            <person name="MacCready J.S."/>
            <person name="Roggenkamp E.M."/>
            <person name="Gdanetz K."/>
            <person name="Chilvers M.I."/>
        </authorList>
    </citation>
    <scope>NUCLEOTIDE SEQUENCE</scope>
    <source>
        <strain evidence="11">PM02</strain>
    </source>
</reference>
<evidence type="ECO:0000256" key="8">
    <source>
        <dbReference type="ARBA" id="ARBA00033418"/>
    </source>
</evidence>
<keyword evidence="7 9" id="KW-0560">Oxidoreductase</keyword>
<accession>A0AAD9ICV7</accession>
<dbReference type="Pfam" id="PF04030">
    <property type="entry name" value="ALO"/>
    <property type="match status" value="1"/>
</dbReference>
<dbReference type="GO" id="GO:0071949">
    <property type="term" value="F:FAD binding"/>
    <property type="evidence" value="ECO:0007669"/>
    <property type="project" value="UniProtKB-UniRule"/>
</dbReference>
<dbReference type="InterPro" id="IPR016167">
    <property type="entry name" value="FAD-bd_PCMH_sub1"/>
</dbReference>
<dbReference type="Gene3D" id="3.30.70.2520">
    <property type="match status" value="1"/>
</dbReference>
<evidence type="ECO:0000256" key="5">
    <source>
        <dbReference type="ARBA" id="ARBA00022630"/>
    </source>
</evidence>
<evidence type="ECO:0000256" key="1">
    <source>
        <dbReference type="ARBA" id="ARBA00001974"/>
    </source>
</evidence>
<dbReference type="GO" id="GO:0003885">
    <property type="term" value="F:D-arabinono-1,4-lactone oxidase activity"/>
    <property type="evidence" value="ECO:0007669"/>
    <property type="project" value="UniProtKB-UniRule"/>
</dbReference>
<dbReference type="GO" id="GO:0016787">
    <property type="term" value="F:hydrolase activity"/>
    <property type="evidence" value="ECO:0007669"/>
    <property type="project" value="InterPro"/>
</dbReference>
<keyword evidence="6 9" id="KW-0274">FAD</keyword>
<dbReference type="SUPFAM" id="SSF53474">
    <property type="entry name" value="alpha/beta-Hydrolases"/>
    <property type="match status" value="1"/>
</dbReference>
<evidence type="ECO:0000256" key="2">
    <source>
        <dbReference type="ARBA" id="ARBA00005083"/>
    </source>
</evidence>
<dbReference type="InterPro" id="IPR007173">
    <property type="entry name" value="ALO_C"/>
</dbReference>
<keyword evidence="9" id="KW-0496">Mitochondrion</keyword>
<dbReference type="Gene3D" id="3.30.43.10">
    <property type="entry name" value="Uridine Diphospho-n-acetylenolpyruvylglucosamine Reductase, domain 2"/>
    <property type="match status" value="1"/>
</dbReference>
<dbReference type="SUPFAM" id="SSF56176">
    <property type="entry name" value="FAD-binding/transporter-associated domain-like"/>
    <property type="match status" value="1"/>
</dbReference>
<evidence type="ECO:0000256" key="3">
    <source>
        <dbReference type="ARBA" id="ARBA00005466"/>
    </source>
</evidence>
<dbReference type="InterPro" id="IPR003140">
    <property type="entry name" value="PLipase/COase/thioEstase"/>
</dbReference>